<protein>
    <submittedName>
        <fullName evidence="2">Uncharacterized protein</fullName>
    </submittedName>
</protein>
<feature type="transmembrane region" description="Helical" evidence="1">
    <location>
        <begin position="44"/>
        <end position="65"/>
    </location>
</feature>
<reference evidence="2 3" key="1">
    <citation type="submission" date="2016-10" db="EMBL/GenBank/DDBJ databases">
        <title>Comparative genomics of Bacillus thuringiensis reveals a path to pathogens against multiple invertebrate hosts.</title>
        <authorList>
            <person name="Zheng J."/>
            <person name="Gao Q."/>
            <person name="Liu H."/>
            <person name="Peng D."/>
            <person name="Ruan L."/>
            <person name="Sun M."/>
        </authorList>
    </citation>
    <scope>NUCLEOTIDE SEQUENCE [LARGE SCALE GENOMIC DNA]</scope>
    <source>
        <strain evidence="2">T30001</strain>
    </source>
</reference>
<dbReference type="RefSeq" id="WP_088068100.1">
    <property type="nucleotide sequence ID" value="NZ_MOOV01000165.1"/>
</dbReference>
<organism evidence="2 3">
    <name type="scientific">Bacillus thuringiensis subsp. medellin</name>
    <dbReference type="NCBI Taxonomy" id="79672"/>
    <lineage>
        <taxon>Bacteria</taxon>
        <taxon>Bacillati</taxon>
        <taxon>Bacillota</taxon>
        <taxon>Bacilli</taxon>
        <taxon>Bacillales</taxon>
        <taxon>Bacillaceae</taxon>
        <taxon>Bacillus</taxon>
        <taxon>Bacillus cereus group</taxon>
    </lineage>
</organism>
<evidence type="ECO:0000313" key="2">
    <source>
        <dbReference type="EMBL" id="OUB94177.1"/>
    </source>
</evidence>
<dbReference type="EMBL" id="MOOV01000165">
    <property type="protein sequence ID" value="OUB94177.1"/>
    <property type="molecule type" value="Genomic_DNA"/>
</dbReference>
<dbReference type="AlphaFoldDB" id="A0A9X6MY61"/>
<keyword evidence="1" id="KW-0472">Membrane</keyword>
<keyword evidence="1" id="KW-0812">Transmembrane</keyword>
<proteinExistence type="predicted"/>
<name>A0A9X6MY61_BACTV</name>
<evidence type="ECO:0000313" key="3">
    <source>
        <dbReference type="Proteomes" id="UP000195160"/>
    </source>
</evidence>
<accession>A0A9X6MY61</accession>
<gene>
    <name evidence="2" type="ORF">BK784_21015</name>
</gene>
<evidence type="ECO:0000256" key="1">
    <source>
        <dbReference type="SAM" id="Phobius"/>
    </source>
</evidence>
<comment type="caution">
    <text evidence="2">The sequence shown here is derived from an EMBL/GenBank/DDBJ whole genome shotgun (WGS) entry which is preliminary data.</text>
</comment>
<sequence>MRRKTRQKLILLKKRPIHRNMNKKLRLVNSYENEYTRKNTGTRLIHKIFNSLCFVSVIVGIIYYATNDDFPWITTGVTEEEAMTITDDIVKTQTQLILQDLGVGDDGISGRITIHNTYPSNGYAGLFQGQSVITNGVQSYVQSSGVIDIYPMVYFMKRDKEGNLVSIPSNQRLNKDRFRDAMHQVIAHELRHYLQHQTGEFFKHPYDTSVPHDERWAEIDANNYMKKYSKSI</sequence>
<dbReference type="Proteomes" id="UP000195160">
    <property type="component" value="Unassembled WGS sequence"/>
</dbReference>
<keyword evidence="1" id="KW-1133">Transmembrane helix</keyword>